<dbReference type="AlphaFoldDB" id="A0A2P7SM08"/>
<evidence type="ECO:0000313" key="2">
    <source>
        <dbReference type="EMBL" id="PSJ63477.1"/>
    </source>
</evidence>
<sequence length="64" mass="6481">MRSFAPPSVLPDISPARGEITPAARLSPIPGAAGEAESVKLPISPLAGEMSGRTEGGAKERARA</sequence>
<reference evidence="2 3" key="1">
    <citation type="submission" date="2018-03" db="EMBL/GenBank/DDBJ databases">
        <title>The draft genome of Mesorhizobium sp. 6GN-30.</title>
        <authorList>
            <person name="Liu L."/>
            <person name="Li L."/>
            <person name="Wang T."/>
            <person name="Zhang X."/>
            <person name="Liang L."/>
        </authorList>
    </citation>
    <scope>NUCLEOTIDE SEQUENCE [LARGE SCALE GENOMIC DNA]</scope>
    <source>
        <strain evidence="2 3">6GN30</strain>
    </source>
</reference>
<feature type="region of interest" description="Disordered" evidence="1">
    <location>
        <begin position="1"/>
        <end position="64"/>
    </location>
</feature>
<gene>
    <name evidence="2" type="ORF">C7I84_07050</name>
</gene>
<name>A0A2P7SM08_9HYPH</name>
<dbReference type="Proteomes" id="UP000241229">
    <property type="component" value="Unassembled WGS sequence"/>
</dbReference>
<comment type="caution">
    <text evidence="2">The sequence shown here is derived from an EMBL/GenBank/DDBJ whole genome shotgun (WGS) entry which is preliminary data.</text>
</comment>
<organism evidence="2 3">
    <name type="scientific">Kumtagia ephedrae</name>
    <dbReference type="NCBI Taxonomy" id="2116701"/>
    <lineage>
        <taxon>Bacteria</taxon>
        <taxon>Pseudomonadati</taxon>
        <taxon>Pseudomonadota</taxon>
        <taxon>Alphaproteobacteria</taxon>
        <taxon>Hyphomicrobiales</taxon>
        <taxon>Phyllobacteriaceae</taxon>
        <taxon>Kumtagia</taxon>
    </lineage>
</organism>
<evidence type="ECO:0000256" key="1">
    <source>
        <dbReference type="SAM" id="MobiDB-lite"/>
    </source>
</evidence>
<keyword evidence="3" id="KW-1185">Reference proteome</keyword>
<dbReference type="EMBL" id="PXYK01000005">
    <property type="protein sequence ID" value="PSJ63477.1"/>
    <property type="molecule type" value="Genomic_DNA"/>
</dbReference>
<evidence type="ECO:0000313" key="3">
    <source>
        <dbReference type="Proteomes" id="UP000241229"/>
    </source>
</evidence>
<accession>A0A2P7SM08</accession>
<protein>
    <recommendedName>
        <fullName evidence="4">Propionyl-coenzyme A carboxylase alpha polypeptide</fullName>
    </recommendedName>
</protein>
<dbReference type="OrthoDB" id="8304274at2"/>
<proteinExistence type="predicted"/>
<evidence type="ECO:0008006" key="4">
    <source>
        <dbReference type="Google" id="ProtNLM"/>
    </source>
</evidence>